<proteinExistence type="predicted"/>
<keyword evidence="2" id="KW-1185">Reference proteome</keyword>
<dbReference type="InterPro" id="IPR036397">
    <property type="entry name" value="RNaseH_sf"/>
</dbReference>
<dbReference type="Gene3D" id="3.30.420.10">
    <property type="entry name" value="Ribonuclease H-like superfamily/Ribonuclease H"/>
    <property type="match status" value="1"/>
</dbReference>
<reference evidence="1" key="1">
    <citation type="submission" date="2020-06" db="EMBL/GenBank/DDBJ databases">
        <authorList>
            <consortium name="Wellcome Sanger Institute Data Sharing"/>
        </authorList>
    </citation>
    <scope>NUCLEOTIDE SEQUENCE [LARGE SCALE GENOMIC DNA]</scope>
</reference>
<dbReference type="AlphaFoldDB" id="A0A8C5FZD3"/>
<reference evidence="1" key="2">
    <citation type="submission" date="2025-08" db="UniProtKB">
        <authorList>
            <consortium name="Ensembl"/>
        </authorList>
    </citation>
    <scope>IDENTIFICATION</scope>
</reference>
<dbReference type="Proteomes" id="UP000694680">
    <property type="component" value="Chromosome 13"/>
</dbReference>
<evidence type="ECO:0000313" key="2">
    <source>
        <dbReference type="Proteomes" id="UP000694680"/>
    </source>
</evidence>
<dbReference type="GO" id="GO:0003676">
    <property type="term" value="F:nucleic acid binding"/>
    <property type="evidence" value="ECO:0007669"/>
    <property type="project" value="InterPro"/>
</dbReference>
<evidence type="ECO:0000313" key="1">
    <source>
        <dbReference type="Ensembl" id="ENSGWIP00000002827.1"/>
    </source>
</evidence>
<reference evidence="1" key="3">
    <citation type="submission" date="2025-09" db="UniProtKB">
        <authorList>
            <consortium name="Ensembl"/>
        </authorList>
    </citation>
    <scope>IDENTIFICATION</scope>
</reference>
<organism evidence="1 2">
    <name type="scientific">Gouania willdenowi</name>
    <name type="common">Blunt-snouted clingfish</name>
    <name type="synonym">Lepadogaster willdenowi</name>
    <dbReference type="NCBI Taxonomy" id="441366"/>
    <lineage>
        <taxon>Eukaryota</taxon>
        <taxon>Metazoa</taxon>
        <taxon>Chordata</taxon>
        <taxon>Craniata</taxon>
        <taxon>Vertebrata</taxon>
        <taxon>Euteleostomi</taxon>
        <taxon>Actinopterygii</taxon>
        <taxon>Neopterygii</taxon>
        <taxon>Teleostei</taxon>
        <taxon>Neoteleostei</taxon>
        <taxon>Acanthomorphata</taxon>
        <taxon>Ovalentaria</taxon>
        <taxon>Blenniimorphae</taxon>
        <taxon>Blenniiformes</taxon>
        <taxon>Gobiesocoidei</taxon>
        <taxon>Gobiesocidae</taxon>
        <taxon>Gobiesocinae</taxon>
        <taxon>Gouania</taxon>
    </lineage>
</organism>
<dbReference type="Ensembl" id="ENSGWIT00000003059.1">
    <property type="protein sequence ID" value="ENSGWIP00000002827.1"/>
    <property type="gene ID" value="ENSGWIG00000001547.1"/>
</dbReference>
<protein>
    <submittedName>
        <fullName evidence="1">Uncharacterized protein</fullName>
    </submittedName>
</protein>
<accession>A0A8C5FZD3</accession>
<name>A0A8C5FZD3_GOUWI</name>
<sequence length="75" mass="8710">KTNAYSIVLILSLFTLSDWPLYSTNMNPFKYLWDVLDHRVSQQIHDLVTSMPQLVQAFLVANGGHTHVLAYNLYW</sequence>